<proteinExistence type="predicted"/>
<dbReference type="InterPro" id="IPR036513">
    <property type="entry name" value="STAS_dom_sf"/>
</dbReference>
<comment type="caution">
    <text evidence="2">The sequence shown here is derived from an EMBL/GenBank/DDBJ whole genome shotgun (WGS) entry which is preliminary data.</text>
</comment>
<dbReference type="Gene3D" id="3.30.750.24">
    <property type="entry name" value="STAS domain"/>
    <property type="match status" value="1"/>
</dbReference>
<keyword evidence="3" id="KW-1185">Reference proteome</keyword>
<evidence type="ECO:0000313" key="3">
    <source>
        <dbReference type="Proteomes" id="UP001180531"/>
    </source>
</evidence>
<evidence type="ECO:0000313" key="2">
    <source>
        <dbReference type="EMBL" id="MDT0449571.1"/>
    </source>
</evidence>
<dbReference type="RefSeq" id="WP_311609965.1">
    <property type="nucleotide sequence ID" value="NZ_JAVRFI010000005.1"/>
</dbReference>
<evidence type="ECO:0000256" key="1">
    <source>
        <dbReference type="SAM" id="MobiDB-lite"/>
    </source>
</evidence>
<protein>
    <submittedName>
        <fullName evidence="2">Anti-sigma factor antagonist</fullName>
    </submittedName>
</protein>
<name>A0ABU2SKR9_9ACTN</name>
<reference evidence="2" key="1">
    <citation type="submission" date="2024-05" db="EMBL/GenBank/DDBJ databases">
        <title>30 novel species of actinomycetes from the DSMZ collection.</title>
        <authorList>
            <person name="Nouioui I."/>
        </authorList>
    </citation>
    <scope>NUCLEOTIDE SEQUENCE</scope>
    <source>
        <strain evidence="2">DSM 40473</strain>
    </source>
</reference>
<sequence>MTIEWSYTNYPALGILSVSGYLGEQATARFAGAVGWVEARGTGPLILDLTALKGWSVEGQHAIADAAARLADAGRAVELAAIPADGSLVPDARQPHIPVHPDLDSALATHHIHPDGAGQQWRTSAWPEDTPHAG</sequence>
<dbReference type="EMBL" id="JAVRFI010000005">
    <property type="protein sequence ID" value="MDT0449571.1"/>
    <property type="molecule type" value="Genomic_DNA"/>
</dbReference>
<dbReference type="Proteomes" id="UP001180531">
    <property type="component" value="Unassembled WGS sequence"/>
</dbReference>
<gene>
    <name evidence="2" type="ORF">RM609_10885</name>
</gene>
<accession>A0ABU2SKR9</accession>
<organism evidence="2 3">
    <name type="scientific">Streptomyces hesseae</name>
    <dbReference type="NCBI Taxonomy" id="3075519"/>
    <lineage>
        <taxon>Bacteria</taxon>
        <taxon>Bacillati</taxon>
        <taxon>Actinomycetota</taxon>
        <taxon>Actinomycetes</taxon>
        <taxon>Kitasatosporales</taxon>
        <taxon>Streptomycetaceae</taxon>
        <taxon>Streptomyces</taxon>
    </lineage>
</organism>
<feature type="region of interest" description="Disordered" evidence="1">
    <location>
        <begin position="113"/>
        <end position="134"/>
    </location>
</feature>